<evidence type="ECO:0000313" key="1">
    <source>
        <dbReference type="EMBL" id="KAH6939658.1"/>
    </source>
</evidence>
<organism evidence="1 2">
    <name type="scientific">Hyalomma asiaticum</name>
    <name type="common">Tick</name>
    <dbReference type="NCBI Taxonomy" id="266040"/>
    <lineage>
        <taxon>Eukaryota</taxon>
        <taxon>Metazoa</taxon>
        <taxon>Ecdysozoa</taxon>
        <taxon>Arthropoda</taxon>
        <taxon>Chelicerata</taxon>
        <taxon>Arachnida</taxon>
        <taxon>Acari</taxon>
        <taxon>Parasitiformes</taxon>
        <taxon>Ixodida</taxon>
        <taxon>Ixodoidea</taxon>
        <taxon>Ixodidae</taxon>
        <taxon>Hyalomminae</taxon>
        <taxon>Hyalomma</taxon>
    </lineage>
</organism>
<dbReference type="EMBL" id="CM023482">
    <property type="protein sequence ID" value="KAH6939658.1"/>
    <property type="molecule type" value="Genomic_DNA"/>
</dbReference>
<accession>A0ACB7SXP9</accession>
<name>A0ACB7SXP9_HYAAI</name>
<keyword evidence="2" id="KW-1185">Reference proteome</keyword>
<dbReference type="Proteomes" id="UP000821845">
    <property type="component" value="Chromosome 2"/>
</dbReference>
<sequence>MIPPTEPQRSTIQYDLNLAWKSRAERYRFVRRRQTGFEVRRLSPSRCRISDALSHELSRSFDLSRAEPRRGRARRTRRVNDKMRGATVNRVDT</sequence>
<reference evidence="1" key="1">
    <citation type="submission" date="2020-05" db="EMBL/GenBank/DDBJ databases">
        <title>Large-scale comparative analyses of tick genomes elucidate their genetic diversity and vector capacities.</title>
        <authorList>
            <person name="Jia N."/>
            <person name="Wang J."/>
            <person name="Shi W."/>
            <person name="Du L."/>
            <person name="Sun Y."/>
            <person name="Zhan W."/>
            <person name="Jiang J."/>
            <person name="Wang Q."/>
            <person name="Zhang B."/>
            <person name="Ji P."/>
            <person name="Sakyi L.B."/>
            <person name="Cui X."/>
            <person name="Yuan T."/>
            <person name="Jiang B."/>
            <person name="Yang W."/>
            <person name="Lam T.T.-Y."/>
            <person name="Chang Q."/>
            <person name="Ding S."/>
            <person name="Wang X."/>
            <person name="Zhu J."/>
            <person name="Ruan X."/>
            <person name="Zhao L."/>
            <person name="Wei J."/>
            <person name="Que T."/>
            <person name="Du C."/>
            <person name="Cheng J."/>
            <person name="Dai P."/>
            <person name="Han X."/>
            <person name="Huang E."/>
            <person name="Gao Y."/>
            <person name="Liu J."/>
            <person name="Shao H."/>
            <person name="Ye R."/>
            <person name="Li L."/>
            <person name="Wei W."/>
            <person name="Wang X."/>
            <person name="Wang C."/>
            <person name="Yang T."/>
            <person name="Huo Q."/>
            <person name="Li W."/>
            <person name="Guo W."/>
            <person name="Chen H."/>
            <person name="Zhou L."/>
            <person name="Ni X."/>
            <person name="Tian J."/>
            <person name="Zhou Y."/>
            <person name="Sheng Y."/>
            <person name="Liu T."/>
            <person name="Pan Y."/>
            <person name="Xia L."/>
            <person name="Li J."/>
            <person name="Zhao F."/>
            <person name="Cao W."/>
        </authorList>
    </citation>
    <scope>NUCLEOTIDE SEQUENCE</scope>
    <source>
        <strain evidence="1">Hyas-2018</strain>
    </source>
</reference>
<protein>
    <submittedName>
        <fullName evidence="1">Uncharacterized protein</fullName>
    </submittedName>
</protein>
<proteinExistence type="predicted"/>
<comment type="caution">
    <text evidence="1">The sequence shown here is derived from an EMBL/GenBank/DDBJ whole genome shotgun (WGS) entry which is preliminary data.</text>
</comment>
<evidence type="ECO:0000313" key="2">
    <source>
        <dbReference type="Proteomes" id="UP000821845"/>
    </source>
</evidence>
<gene>
    <name evidence="1" type="ORF">HPB50_020291</name>
</gene>